<gene>
    <name evidence="7" type="primary">flgB</name>
    <name evidence="7" type="ORF">GM415_10990</name>
</gene>
<evidence type="ECO:0000256" key="2">
    <source>
        <dbReference type="ARBA" id="ARBA00009677"/>
    </source>
</evidence>
<dbReference type="KEGG" id="psel:GM415_10990"/>
<name>A0A6I6JCU5_9BACT</name>
<dbReference type="InterPro" id="IPR006300">
    <property type="entry name" value="FlgB"/>
</dbReference>
<keyword evidence="4 6" id="KW-0975">Bacterial flagellum</keyword>
<dbReference type="PANTHER" id="PTHR30435">
    <property type="entry name" value="FLAGELLAR PROTEIN"/>
    <property type="match status" value="1"/>
</dbReference>
<dbReference type="Proteomes" id="UP000428328">
    <property type="component" value="Chromosome"/>
</dbReference>
<dbReference type="GO" id="GO:0030694">
    <property type="term" value="C:bacterial-type flagellum basal body, rod"/>
    <property type="evidence" value="ECO:0007669"/>
    <property type="project" value="InterPro"/>
</dbReference>
<sequence length="136" mass="15628">MRGIFESHIQLTSKVMDMRLERQNLVMGNIANVDTPDYKARRLEFEDKLQSALNQNAHGKMTRTEQNHMPAAFESGTFQGDSLRDFKPRHIYGDDAIDLDKEMTVMTKNGMMYNALAQIIQKNFQGMQKVIQEGSK</sequence>
<accession>A0A6I6JCU5</accession>
<dbReference type="RefSeq" id="WP_158948108.1">
    <property type="nucleotide sequence ID" value="NZ_CP046400.1"/>
</dbReference>
<keyword evidence="7" id="KW-0966">Cell projection</keyword>
<evidence type="ECO:0000256" key="5">
    <source>
        <dbReference type="ARBA" id="ARBA00024934"/>
    </source>
</evidence>
<comment type="subunit">
    <text evidence="6">The basal body constitutes a major portion of the flagellar organelle and consists of a number of rings mounted on a central rod.</text>
</comment>
<evidence type="ECO:0000256" key="6">
    <source>
        <dbReference type="PIRNR" id="PIRNR002889"/>
    </source>
</evidence>
<proteinExistence type="inferred from homology"/>
<dbReference type="PANTHER" id="PTHR30435:SF12">
    <property type="entry name" value="FLAGELLAR BASAL BODY ROD PROTEIN FLGB"/>
    <property type="match status" value="1"/>
</dbReference>
<evidence type="ECO:0000256" key="4">
    <source>
        <dbReference type="ARBA" id="ARBA00023143"/>
    </source>
</evidence>
<dbReference type="NCBIfam" id="TIGR01396">
    <property type="entry name" value="FlgB"/>
    <property type="match status" value="1"/>
</dbReference>
<evidence type="ECO:0000256" key="1">
    <source>
        <dbReference type="ARBA" id="ARBA00004117"/>
    </source>
</evidence>
<organism evidence="7 8">
    <name type="scientific">Pseudodesulfovibrio cashew</name>
    <dbReference type="NCBI Taxonomy" id="2678688"/>
    <lineage>
        <taxon>Bacteria</taxon>
        <taxon>Pseudomonadati</taxon>
        <taxon>Thermodesulfobacteriota</taxon>
        <taxon>Desulfovibrionia</taxon>
        <taxon>Desulfovibrionales</taxon>
        <taxon>Desulfovibrionaceae</taxon>
    </lineage>
</organism>
<keyword evidence="7" id="KW-0969">Cilium</keyword>
<evidence type="ECO:0000313" key="8">
    <source>
        <dbReference type="Proteomes" id="UP000428328"/>
    </source>
</evidence>
<dbReference type="PIRSF" id="PIRSF002889">
    <property type="entry name" value="Rod_FlgB"/>
    <property type="match status" value="1"/>
</dbReference>
<protein>
    <recommendedName>
        <fullName evidence="3 6">Flagellar basal body rod protein FlgB</fullName>
    </recommendedName>
</protein>
<keyword evidence="8" id="KW-1185">Reference proteome</keyword>
<dbReference type="AlphaFoldDB" id="A0A6I6JCU5"/>
<reference evidence="7 8" key="1">
    <citation type="submission" date="2019-11" db="EMBL/GenBank/DDBJ databases">
        <authorList>
            <person name="Zheng R.K."/>
            <person name="Sun C.M."/>
        </authorList>
    </citation>
    <scope>NUCLEOTIDE SEQUENCE [LARGE SCALE GENOMIC DNA]</scope>
    <source>
        <strain evidence="7 8">SRB007</strain>
    </source>
</reference>
<evidence type="ECO:0000256" key="3">
    <source>
        <dbReference type="ARBA" id="ARBA00014376"/>
    </source>
</evidence>
<evidence type="ECO:0000313" key="7">
    <source>
        <dbReference type="EMBL" id="QGY40626.1"/>
    </source>
</evidence>
<comment type="function">
    <text evidence="5 6">Structural component of flagellum, the bacterial motility apparatus. Part of the rod structure of flagellar basal body.</text>
</comment>
<dbReference type="EMBL" id="CP046400">
    <property type="protein sequence ID" value="QGY40626.1"/>
    <property type="molecule type" value="Genomic_DNA"/>
</dbReference>
<comment type="similarity">
    <text evidence="2 6">Belongs to the flagella basal body rod proteins family.</text>
</comment>
<dbReference type="GO" id="GO:0071978">
    <property type="term" value="P:bacterial-type flagellum-dependent swarming motility"/>
    <property type="evidence" value="ECO:0007669"/>
    <property type="project" value="TreeGrafter"/>
</dbReference>
<comment type="subcellular location">
    <subcellularLocation>
        <location evidence="1 6">Bacterial flagellum basal body</location>
    </subcellularLocation>
</comment>
<keyword evidence="7" id="KW-0282">Flagellum</keyword>
<dbReference type="NCBIfam" id="NF009264">
    <property type="entry name" value="PRK12621.1"/>
    <property type="match status" value="1"/>
</dbReference>